<reference evidence="3 5" key="1">
    <citation type="submission" date="2018-08" db="EMBL/GenBank/DDBJ databases">
        <title>Proposal of Muricauda 72 sp.nov. and Muricauda NH166 sp.nov., isolated from seawater.</title>
        <authorList>
            <person name="Cheng H."/>
            <person name="Wu Y.-H."/>
            <person name="Guo L.-L."/>
            <person name="Xu X.-W."/>
        </authorList>
    </citation>
    <scope>NUCLEOTIDE SEQUENCE [LARGE SCALE GENOMIC DNA]</scope>
    <source>
        <strain evidence="3 5">72</strain>
    </source>
</reference>
<protein>
    <submittedName>
        <fullName evidence="3">PepSY domain-containing protein</fullName>
    </submittedName>
</protein>
<name>A0A3A1NL92_9FLAO</name>
<feature type="transmembrane region" description="Helical" evidence="2">
    <location>
        <begin position="154"/>
        <end position="176"/>
    </location>
</feature>
<evidence type="ECO:0000313" key="6">
    <source>
        <dbReference type="Proteomes" id="UP000321621"/>
    </source>
</evidence>
<dbReference type="InterPro" id="IPR005625">
    <property type="entry name" value="PepSY-ass_TM"/>
</dbReference>
<evidence type="ECO:0000256" key="1">
    <source>
        <dbReference type="SAM" id="MobiDB-lite"/>
    </source>
</evidence>
<dbReference type="Proteomes" id="UP000266691">
    <property type="component" value="Unassembled WGS sequence"/>
</dbReference>
<accession>A0A3A1NL92</accession>
<dbReference type="Proteomes" id="UP000321621">
    <property type="component" value="Unassembled WGS sequence"/>
</dbReference>
<dbReference type="Pfam" id="PF03929">
    <property type="entry name" value="PepSY_TM"/>
    <property type="match status" value="1"/>
</dbReference>
<keyword evidence="2" id="KW-1133">Transmembrane helix</keyword>
<reference evidence="4 6" key="2">
    <citation type="submission" date="2019-07" db="EMBL/GenBank/DDBJ databases">
        <title>Draft genome of two Muricauda strains isolated from deep sea.</title>
        <authorList>
            <person name="Sun C."/>
        </authorList>
    </citation>
    <scope>NUCLEOTIDE SEQUENCE [LARGE SCALE GENOMIC DNA]</scope>
    <source>
        <strain evidence="4 6">72</strain>
    </source>
</reference>
<sequence length="202" mass="23015">MGKRTQQAKILRVFRKVHRTTGALLFIFFFFISVTGLLLGWKKNTNGVILPKTQKGTTAELKNWLPVDSLHTIACTTLHNIVSPDLSLELDRIDMRKQKGSVKFIFVDNYYEVQLDGATGEVLSIGQRKSDFLENVHDGSILDRYLNTDGYIKLSYTTIMGVSLLLFTVTGFWLWYGPKQMRKSGKAKPDKLPKQPNYQPLN</sequence>
<evidence type="ECO:0000313" key="3">
    <source>
        <dbReference type="EMBL" id="RIV45378.1"/>
    </source>
</evidence>
<comment type="caution">
    <text evidence="3">The sequence shown here is derived from an EMBL/GenBank/DDBJ whole genome shotgun (WGS) entry which is preliminary data.</text>
</comment>
<feature type="transmembrane region" description="Helical" evidence="2">
    <location>
        <begin position="21"/>
        <end position="41"/>
    </location>
</feature>
<organism evidence="3 5">
    <name type="scientific">Flagellimonas pelagia</name>
    <dbReference type="NCBI Taxonomy" id="2306998"/>
    <lineage>
        <taxon>Bacteria</taxon>
        <taxon>Pseudomonadati</taxon>
        <taxon>Bacteroidota</taxon>
        <taxon>Flavobacteriia</taxon>
        <taxon>Flavobacteriales</taxon>
        <taxon>Flavobacteriaceae</taxon>
        <taxon>Flagellimonas</taxon>
    </lineage>
</organism>
<keyword evidence="2" id="KW-0472">Membrane</keyword>
<proteinExistence type="predicted"/>
<keyword evidence="6" id="KW-1185">Reference proteome</keyword>
<dbReference type="RefSeq" id="WP_119647076.1">
    <property type="nucleotide sequence ID" value="NZ_QXFI01000018.1"/>
</dbReference>
<dbReference type="OrthoDB" id="271465at2"/>
<evidence type="ECO:0000313" key="4">
    <source>
        <dbReference type="EMBL" id="TXJ96854.1"/>
    </source>
</evidence>
<dbReference type="EMBL" id="QXFI01000018">
    <property type="protein sequence ID" value="RIV45378.1"/>
    <property type="molecule type" value="Genomic_DNA"/>
</dbReference>
<evidence type="ECO:0000313" key="5">
    <source>
        <dbReference type="Proteomes" id="UP000266691"/>
    </source>
</evidence>
<evidence type="ECO:0000256" key="2">
    <source>
        <dbReference type="SAM" id="Phobius"/>
    </source>
</evidence>
<dbReference type="EMBL" id="VNWK01000018">
    <property type="protein sequence ID" value="TXJ96854.1"/>
    <property type="molecule type" value="Genomic_DNA"/>
</dbReference>
<feature type="region of interest" description="Disordered" evidence="1">
    <location>
        <begin position="182"/>
        <end position="202"/>
    </location>
</feature>
<dbReference type="AlphaFoldDB" id="A0A3A1NL92"/>
<gene>
    <name evidence="3" type="ORF">D2V05_07360</name>
    <name evidence="4" type="ORF">FQ017_07295</name>
</gene>
<keyword evidence="2" id="KW-0812">Transmembrane</keyword>